<protein>
    <submittedName>
        <fullName evidence="1">Uncharacterized protein</fullName>
    </submittedName>
</protein>
<gene>
    <name evidence="1" type="ORF">J2781_002203</name>
</gene>
<dbReference type="Proteomes" id="UP001184853">
    <property type="component" value="Unassembled WGS sequence"/>
</dbReference>
<organism evidence="1 2">
    <name type="scientific">Chryseobacterium geocarposphaerae</name>
    <dbReference type="NCBI Taxonomy" id="1416776"/>
    <lineage>
        <taxon>Bacteria</taxon>
        <taxon>Pseudomonadati</taxon>
        <taxon>Bacteroidota</taxon>
        <taxon>Flavobacteriia</taxon>
        <taxon>Flavobacteriales</taxon>
        <taxon>Weeksellaceae</taxon>
        <taxon>Chryseobacterium group</taxon>
        <taxon>Chryseobacterium</taxon>
    </lineage>
</organism>
<accession>A0ABU1LF09</accession>
<reference evidence="1 2" key="1">
    <citation type="submission" date="2023-07" db="EMBL/GenBank/DDBJ databases">
        <title>Sorghum-associated microbial communities from plants grown in Nebraska, USA.</title>
        <authorList>
            <person name="Schachtman D."/>
        </authorList>
    </citation>
    <scope>NUCLEOTIDE SEQUENCE [LARGE SCALE GENOMIC DNA]</scope>
    <source>
        <strain evidence="1 2">DS1709</strain>
    </source>
</reference>
<evidence type="ECO:0000313" key="2">
    <source>
        <dbReference type="Proteomes" id="UP001184853"/>
    </source>
</evidence>
<evidence type="ECO:0000313" key="1">
    <source>
        <dbReference type="EMBL" id="MDR6405274.1"/>
    </source>
</evidence>
<dbReference type="EMBL" id="JAVDQS010000005">
    <property type="protein sequence ID" value="MDR6405274.1"/>
    <property type="molecule type" value="Genomic_DNA"/>
</dbReference>
<sequence length="37" mass="4463">MNIFITDKYLLQNILIFNHLDDFGKYQAKFPAKIFEL</sequence>
<name>A0ABU1LF09_9FLAO</name>
<comment type="caution">
    <text evidence="1">The sequence shown here is derived from an EMBL/GenBank/DDBJ whole genome shotgun (WGS) entry which is preliminary data.</text>
</comment>
<keyword evidence="2" id="KW-1185">Reference proteome</keyword>
<proteinExistence type="predicted"/>